<dbReference type="GeneTree" id="ENSGT00500000044923"/>
<feature type="domain" description="G" evidence="12">
    <location>
        <begin position="168"/>
        <end position="240"/>
    </location>
</feature>
<dbReference type="GO" id="GO:1902775">
    <property type="term" value="P:mitochondrial large ribosomal subunit assembly"/>
    <property type="evidence" value="ECO:0007669"/>
    <property type="project" value="Ensembl"/>
</dbReference>
<dbReference type="FunFam" id="1.10.1580.10:FF:000004">
    <property type="entry name" value="Mitochondrial GTPase 1"/>
    <property type="match status" value="1"/>
</dbReference>
<evidence type="ECO:0000256" key="1">
    <source>
        <dbReference type="ARBA" id="ARBA00004443"/>
    </source>
</evidence>
<evidence type="ECO:0000256" key="9">
    <source>
        <dbReference type="ARBA" id="ARBA00031912"/>
    </source>
</evidence>
<name>A0AAA9TYU9_BOVIN</name>
<dbReference type="GO" id="GO:0044065">
    <property type="term" value="P:regulation of respiratory system process"/>
    <property type="evidence" value="ECO:0007669"/>
    <property type="project" value="Ensembl"/>
</dbReference>
<comment type="subcellular location">
    <subcellularLocation>
        <location evidence="1">Mitochondrion inner membrane</location>
        <topology evidence="1">Peripheral membrane protein</topology>
        <orientation evidence="1">Matrix side</orientation>
    </subcellularLocation>
</comment>
<evidence type="ECO:0000259" key="12">
    <source>
        <dbReference type="Pfam" id="PF01926"/>
    </source>
</evidence>
<reference evidence="13" key="3">
    <citation type="submission" date="2025-09" db="UniProtKB">
        <authorList>
            <consortium name="Ensembl"/>
        </authorList>
    </citation>
    <scope>IDENTIFICATION</scope>
    <source>
        <strain evidence="13">Hereford</strain>
    </source>
</reference>
<dbReference type="GO" id="GO:0005654">
    <property type="term" value="C:nucleoplasm"/>
    <property type="evidence" value="ECO:0007669"/>
    <property type="project" value="Ensembl"/>
</dbReference>
<protein>
    <recommendedName>
        <fullName evidence="2">Mitochondrial ribosome-associated GTPase 1</fullName>
    </recommendedName>
    <alternativeName>
        <fullName evidence="9">Mitochondrial GTPase 1</fullName>
    </alternativeName>
</protein>
<evidence type="ECO:0000256" key="3">
    <source>
        <dbReference type="ARBA" id="ARBA00022741"/>
    </source>
</evidence>
<keyword evidence="6" id="KW-0496">Mitochondrion</keyword>
<dbReference type="Proteomes" id="UP000009136">
    <property type="component" value="Chromosome 26"/>
</dbReference>
<evidence type="ECO:0000313" key="14">
    <source>
        <dbReference type="Proteomes" id="UP000009136"/>
    </source>
</evidence>
<comment type="function">
    <text evidence="10">Plays a role in the regulation of the mitochondrial ribosome assembly and of translational activity. Displays mitochondrial GTPase activity.</text>
</comment>
<dbReference type="GO" id="GO:0003924">
    <property type="term" value="F:GTPase activity"/>
    <property type="evidence" value="ECO:0007669"/>
    <property type="project" value="Ensembl"/>
</dbReference>
<dbReference type="Pfam" id="PF01926">
    <property type="entry name" value="MMR_HSR1"/>
    <property type="match status" value="1"/>
</dbReference>
<accession>A0AAA9TYU9</accession>
<reference evidence="13" key="1">
    <citation type="submission" date="2018-03" db="EMBL/GenBank/DDBJ databases">
        <title>ARS-UCD1.2.</title>
        <authorList>
            <person name="Rosen B.D."/>
            <person name="Bickhart D.M."/>
            <person name="Koren S."/>
            <person name="Schnabel R.D."/>
            <person name="Hall R."/>
            <person name="Zimin A."/>
            <person name="Dreischer C."/>
            <person name="Schultheiss S."/>
            <person name="Schroeder S.G."/>
            <person name="Elsik C.G."/>
            <person name="Couldrey C."/>
            <person name="Liu G.E."/>
            <person name="Van Tassell C.P."/>
            <person name="Phillippy A.M."/>
            <person name="Smith T.P.L."/>
            <person name="Medrano J.F."/>
        </authorList>
    </citation>
    <scope>NUCLEOTIDE SEQUENCE [LARGE SCALE GENOMIC DNA]</scope>
    <source>
        <strain evidence="13">Hereford</strain>
    </source>
</reference>
<dbReference type="SUPFAM" id="SSF52540">
    <property type="entry name" value="P-loop containing nucleoside triphosphate hydrolases"/>
    <property type="match status" value="1"/>
</dbReference>
<comment type="subunit">
    <text evidence="11">Associates with the mitochondrial ribosome large subunit; the association occurs in a GTP-dependent manner.</text>
</comment>
<dbReference type="AlphaFoldDB" id="A0AAA9TYU9"/>
<dbReference type="PANTHER" id="PTHR45782">
    <property type="entry name" value="MITOCHONDRIAL RIBOSOME-ASSOCIATED GTPASE 1"/>
    <property type="match status" value="1"/>
</dbReference>
<keyword evidence="3" id="KW-0547">Nucleotide-binding</keyword>
<dbReference type="Gene3D" id="1.10.1580.10">
    <property type="match status" value="1"/>
</dbReference>
<keyword evidence="4" id="KW-0999">Mitochondrion inner membrane</keyword>
<dbReference type="GO" id="GO:0005525">
    <property type="term" value="F:GTP binding"/>
    <property type="evidence" value="ECO:0007669"/>
    <property type="project" value="UniProtKB-KW"/>
</dbReference>
<keyword evidence="5" id="KW-0809">Transit peptide</keyword>
<dbReference type="GO" id="GO:0070129">
    <property type="term" value="P:regulation of mitochondrial translation"/>
    <property type="evidence" value="ECO:0007669"/>
    <property type="project" value="Ensembl"/>
</dbReference>
<keyword evidence="7" id="KW-0342">GTP-binding</keyword>
<dbReference type="GO" id="GO:0005761">
    <property type="term" value="C:mitochondrial ribosome"/>
    <property type="evidence" value="ECO:0007669"/>
    <property type="project" value="Ensembl"/>
</dbReference>
<evidence type="ECO:0000256" key="2">
    <source>
        <dbReference type="ARBA" id="ARBA00014617"/>
    </source>
</evidence>
<evidence type="ECO:0000256" key="11">
    <source>
        <dbReference type="ARBA" id="ARBA00064377"/>
    </source>
</evidence>
<evidence type="ECO:0000256" key="5">
    <source>
        <dbReference type="ARBA" id="ARBA00022946"/>
    </source>
</evidence>
<evidence type="ECO:0000256" key="7">
    <source>
        <dbReference type="ARBA" id="ARBA00023134"/>
    </source>
</evidence>
<organism evidence="13 14">
    <name type="scientific">Bos taurus</name>
    <name type="common">Bovine</name>
    <dbReference type="NCBI Taxonomy" id="9913"/>
    <lineage>
        <taxon>Eukaryota</taxon>
        <taxon>Metazoa</taxon>
        <taxon>Chordata</taxon>
        <taxon>Craniata</taxon>
        <taxon>Vertebrata</taxon>
        <taxon>Euteleostomi</taxon>
        <taxon>Mammalia</taxon>
        <taxon>Eutheria</taxon>
        <taxon>Laurasiatheria</taxon>
        <taxon>Artiodactyla</taxon>
        <taxon>Ruminantia</taxon>
        <taxon>Pecora</taxon>
        <taxon>Bovidae</taxon>
        <taxon>Bovinae</taxon>
        <taxon>Bos</taxon>
    </lineage>
</organism>
<sequence length="354" mass="39271">MQMPRGGGGGMRYIDQDSWEALVLSDQIFWQLNSGLVTKPSVELCLFLPPSFLFEEPREGAALPLVRRRRRGPAEARWPSGGGPVCVTRQGKETLGLKPHLLVLNKMDLADLKEQQKIIQHLEREGIKHVVFTNCVKDENVKQVIPTVTELVGSSYRYHRGEHVEYCIMVIGVPNVGKSSLINSLRRQHLRKGKATRVGGEPGITRAVMSRIQVCERPLMFLLDTPGVLAPRIPSVETGLKLALCGTVLDHLVGEETLADFLLYTLNRHQLSGYVQHYGLGEACDDIASVLKRVAVKLRKTQKVKVLTGTGNVNVIQPDYPAAARDFLRAFRSGLLGPVMLDRDLLQGRSAEES</sequence>
<dbReference type="PANTHER" id="PTHR45782:SF4">
    <property type="entry name" value="MITOCHONDRIAL RIBOSOME-ASSOCIATED GTPASE 1"/>
    <property type="match status" value="1"/>
</dbReference>
<evidence type="ECO:0000256" key="6">
    <source>
        <dbReference type="ARBA" id="ARBA00023128"/>
    </source>
</evidence>
<dbReference type="InterPro" id="IPR006073">
    <property type="entry name" value="GTP-bd"/>
</dbReference>
<keyword evidence="14" id="KW-1185">Reference proteome</keyword>
<evidence type="ECO:0000256" key="4">
    <source>
        <dbReference type="ARBA" id="ARBA00022792"/>
    </source>
</evidence>
<dbReference type="GO" id="GO:0005743">
    <property type="term" value="C:mitochondrial inner membrane"/>
    <property type="evidence" value="ECO:0007669"/>
    <property type="project" value="UniProtKB-SubCell"/>
</dbReference>
<evidence type="ECO:0000256" key="8">
    <source>
        <dbReference type="ARBA" id="ARBA00023136"/>
    </source>
</evidence>
<dbReference type="Ensembl" id="ENSBTAT00000100457.1">
    <property type="protein sequence ID" value="ENSBTAP00000102412.1"/>
    <property type="gene ID" value="ENSBTAG00000020304.7"/>
</dbReference>
<dbReference type="Gene3D" id="3.40.50.300">
    <property type="entry name" value="P-loop containing nucleotide triphosphate hydrolases"/>
    <property type="match status" value="1"/>
</dbReference>
<keyword evidence="8" id="KW-0472">Membrane</keyword>
<proteinExistence type="predicted"/>
<dbReference type="InterPro" id="IPR027417">
    <property type="entry name" value="P-loop_NTPase"/>
</dbReference>
<reference evidence="13" key="2">
    <citation type="submission" date="2025-08" db="UniProtKB">
        <authorList>
            <consortium name="Ensembl"/>
        </authorList>
    </citation>
    <scope>IDENTIFICATION</scope>
    <source>
        <strain evidence="13">Hereford</strain>
    </source>
</reference>
<dbReference type="FunFam" id="3.40.50.300:FF:000876">
    <property type="entry name" value="Mitochondrial GTPase 1"/>
    <property type="match status" value="1"/>
</dbReference>
<dbReference type="InterPro" id="IPR023179">
    <property type="entry name" value="GTP-bd_ortho_bundle_sf"/>
</dbReference>
<evidence type="ECO:0000313" key="13">
    <source>
        <dbReference type="Ensembl" id="ENSBTAP00000102412.1"/>
    </source>
</evidence>
<gene>
    <name evidence="13" type="primary">MTG1</name>
</gene>
<evidence type="ECO:0000256" key="10">
    <source>
        <dbReference type="ARBA" id="ARBA00045284"/>
    </source>
</evidence>